<gene>
    <name evidence="1" type="ORF">DXB93_12770</name>
</gene>
<evidence type="ECO:0008006" key="3">
    <source>
        <dbReference type="Google" id="ProtNLM"/>
    </source>
</evidence>
<dbReference type="AlphaFoldDB" id="A0A3E3EAV6"/>
<dbReference type="RefSeq" id="WP_022007571.1">
    <property type="nucleotide sequence ID" value="NZ_BAABXX010000001.1"/>
</dbReference>
<evidence type="ECO:0000313" key="2">
    <source>
        <dbReference type="Proteomes" id="UP000261032"/>
    </source>
</evidence>
<organism evidence="1 2">
    <name type="scientific">Thomasclavelia ramosa</name>
    <dbReference type="NCBI Taxonomy" id="1547"/>
    <lineage>
        <taxon>Bacteria</taxon>
        <taxon>Bacillati</taxon>
        <taxon>Bacillota</taxon>
        <taxon>Erysipelotrichia</taxon>
        <taxon>Erysipelotrichales</taxon>
        <taxon>Coprobacillaceae</taxon>
        <taxon>Thomasclavelia</taxon>
    </lineage>
</organism>
<comment type="caution">
    <text evidence="1">The sequence shown here is derived from an EMBL/GenBank/DDBJ whole genome shotgun (WGS) entry which is preliminary data.</text>
</comment>
<reference evidence="1 2" key="1">
    <citation type="submission" date="2018-08" db="EMBL/GenBank/DDBJ databases">
        <title>A genome reference for cultivated species of the human gut microbiota.</title>
        <authorList>
            <person name="Zou Y."/>
            <person name="Xue W."/>
            <person name="Luo G."/>
        </authorList>
    </citation>
    <scope>NUCLEOTIDE SEQUENCE [LARGE SCALE GENOMIC DNA]</scope>
    <source>
        <strain evidence="1 2">OM06-4</strain>
    </source>
</reference>
<sequence length="73" mass="9017">MGTYIVISHDFDFLDKITDCILNIDYYTIKNIVENIHLFKTKKRLRTDYLRRYQKQQKHIKNGTIYPQKYSWE</sequence>
<accession>A0A3E3EAV6</accession>
<dbReference type="Proteomes" id="UP000261032">
    <property type="component" value="Unassembled WGS sequence"/>
</dbReference>
<name>A0A3E3EAV6_9FIRM</name>
<protein>
    <recommendedName>
        <fullName evidence="3">ABC transporter ATP-binding protein</fullName>
    </recommendedName>
</protein>
<evidence type="ECO:0000313" key="1">
    <source>
        <dbReference type="EMBL" id="RGD83659.1"/>
    </source>
</evidence>
<proteinExistence type="predicted"/>
<dbReference type="EMBL" id="QUSL01000022">
    <property type="protein sequence ID" value="RGD83659.1"/>
    <property type="molecule type" value="Genomic_DNA"/>
</dbReference>